<dbReference type="STRING" id="439228.SAMN06295920_111122"/>
<protein>
    <submittedName>
        <fullName evidence="2">Acetyl-CoA acetyltransferase</fullName>
    </submittedName>
</protein>
<accession>A0A1T5G0L0</accession>
<keyword evidence="2" id="KW-0808">Transferase</keyword>
<keyword evidence="3" id="KW-1185">Reference proteome</keyword>
<evidence type="ECO:0000313" key="3">
    <source>
        <dbReference type="Proteomes" id="UP000189818"/>
    </source>
</evidence>
<dbReference type="InterPro" id="IPR002155">
    <property type="entry name" value="Thiolase"/>
</dbReference>
<dbReference type="Pfam" id="PF22691">
    <property type="entry name" value="Thiolase_C_1"/>
    <property type="match status" value="1"/>
</dbReference>
<dbReference type="InterPro" id="IPR016039">
    <property type="entry name" value="Thiolase-like"/>
</dbReference>
<dbReference type="PANTHER" id="PTHR42870">
    <property type="entry name" value="ACETYL-COA C-ACETYLTRANSFERASE"/>
    <property type="match status" value="1"/>
</dbReference>
<feature type="domain" description="Thiolase C-terminal" evidence="1">
    <location>
        <begin position="271"/>
        <end position="380"/>
    </location>
</feature>
<organism evidence="2 3">
    <name type="scientific">Rhizorhabdus histidinilytica</name>
    <dbReference type="NCBI Taxonomy" id="439228"/>
    <lineage>
        <taxon>Bacteria</taxon>
        <taxon>Pseudomonadati</taxon>
        <taxon>Pseudomonadota</taxon>
        <taxon>Alphaproteobacteria</taxon>
        <taxon>Sphingomonadales</taxon>
        <taxon>Sphingomonadaceae</taxon>
        <taxon>Rhizorhabdus</taxon>
    </lineage>
</organism>
<dbReference type="CDD" id="cd00829">
    <property type="entry name" value="SCP-x_thiolase"/>
    <property type="match status" value="1"/>
</dbReference>
<proteinExistence type="predicted"/>
<dbReference type="PIRSF" id="PIRSF000429">
    <property type="entry name" value="Ac-CoA_Ac_transf"/>
    <property type="match status" value="1"/>
</dbReference>
<dbReference type="PANTHER" id="PTHR42870:SF1">
    <property type="entry name" value="NON-SPECIFIC LIPID-TRANSFER PROTEIN-LIKE 2"/>
    <property type="match status" value="1"/>
</dbReference>
<dbReference type="Proteomes" id="UP000189818">
    <property type="component" value="Unassembled WGS sequence"/>
</dbReference>
<sequence>MSGVERQAFSGKAAIAGVGYTRFSRESGRTVLDLTMEAVHAAVADAGLQSRDVDGLLSYALSDSVPTHMVARMLGLADHGWTNDYHGGGSQAAAILGDAAMVVAAGLAETVVVYRSLNGRSGKRMGQISLGSSDGMEEQFLTPYGFRGPVNLFALAAQRYLHDRGLAPDALGPLVVRQRAKAVANPKALLRDPLTIDDYRTAPMIASPLRRPDCCLETDAACAIVVTTPDRARALRNRPVHILGAIRAGGRGAGAMDKAGDDPARIFSAHVAPRFYAATGVAPADIDLVQCYDAYSYLILQQLEDFGFLAPGEVADFAATGEAGRGFALNTNGGLLSEGYVHGLNNVVEAVEQLQGKAGDRQVEAATALCTGFGGNFGSALLLGLEA</sequence>
<evidence type="ECO:0000259" key="1">
    <source>
        <dbReference type="Pfam" id="PF22691"/>
    </source>
</evidence>
<gene>
    <name evidence="2" type="ORF">SAMN06295920_111122</name>
</gene>
<evidence type="ECO:0000313" key="2">
    <source>
        <dbReference type="EMBL" id="SKC01892.1"/>
    </source>
</evidence>
<dbReference type="GO" id="GO:0003988">
    <property type="term" value="F:acetyl-CoA C-acyltransferase activity"/>
    <property type="evidence" value="ECO:0007669"/>
    <property type="project" value="UniProtKB-ARBA"/>
</dbReference>
<dbReference type="InterPro" id="IPR055140">
    <property type="entry name" value="Thiolase_C_2"/>
</dbReference>
<dbReference type="Gene3D" id="3.40.47.10">
    <property type="match status" value="1"/>
</dbReference>
<name>A0A1T5G0L0_9SPHN</name>
<dbReference type="EMBL" id="FUYM01000011">
    <property type="protein sequence ID" value="SKC01892.1"/>
    <property type="molecule type" value="Genomic_DNA"/>
</dbReference>
<reference evidence="3" key="1">
    <citation type="submission" date="2017-02" db="EMBL/GenBank/DDBJ databases">
        <authorList>
            <person name="Varghese N."/>
            <person name="Submissions S."/>
        </authorList>
    </citation>
    <scope>NUCLEOTIDE SEQUENCE [LARGE SCALE GENOMIC DNA]</scope>
    <source>
        <strain evidence="3">UM2</strain>
    </source>
</reference>
<dbReference type="SUPFAM" id="SSF53901">
    <property type="entry name" value="Thiolase-like"/>
    <property type="match status" value="2"/>
</dbReference>
<dbReference type="AlphaFoldDB" id="A0A1T5G0L0"/>